<evidence type="ECO:0000259" key="6">
    <source>
        <dbReference type="PROSITE" id="PS51669"/>
    </source>
</evidence>
<keyword evidence="3" id="KW-0408">Iron</keyword>
<dbReference type="RefSeq" id="WP_210027966.1">
    <property type="nucleotide sequence ID" value="NZ_JAGINU010000001.1"/>
</dbReference>
<evidence type="ECO:0000313" key="7">
    <source>
        <dbReference type="EMBL" id="MBP2367792.1"/>
    </source>
</evidence>
<accession>A0ABS4VV25</accession>
<dbReference type="SMART" id="SM00926">
    <property type="entry name" value="Molybdop_Fe4S4"/>
    <property type="match status" value="1"/>
</dbReference>
<dbReference type="Pfam" id="PF00384">
    <property type="entry name" value="Molybdopterin"/>
    <property type="match status" value="1"/>
</dbReference>
<dbReference type="PANTHER" id="PTHR43742:SF6">
    <property type="entry name" value="OXIDOREDUCTASE YYAE-RELATED"/>
    <property type="match status" value="1"/>
</dbReference>
<dbReference type="Gene3D" id="2.20.25.90">
    <property type="entry name" value="ADC-like domains"/>
    <property type="match status" value="1"/>
</dbReference>
<dbReference type="Gene3D" id="2.40.40.20">
    <property type="match status" value="1"/>
</dbReference>
<gene>
    <name evidence="7" type="ORF">JOF36_003488</name>
</gene>
<sequence length="698" mass="73897">MSEIEHRTFCRFCISVCGLRVRTDGDRVVSVAGDRDHPVTAGYTCPKGRSLAEFHHRPDRLDHPMLRRDGELVRVEWPELLDDLAGRLRRLVDESGPDAVGTFLATAASFDPAGRTAGMRLLQRLGSRSAYSSATVDTPGKPLVAELMGGYPGLIPALDHEDATLTLLVGTNPVVSHGHLNALPVPTAALRRLAERGEVWVLDPRHTETARLATRHLAPRPGTDHAVLAFLVRSLLAEGADTDFLDEHTEGADELAAAVDRFDRETTAACTGLPGADLDDLVRAVRRHGRLGGLTGTGVSMSGTANVSEWLLWALLLVTGSFDRRGGMWFHPGFLSQLDRRRLRRYDGSAQPGPRSRPELPGRYGELPAAALAGEIEAGNLRALLVGGGNPVLALPQPAAVARALSRLDVLAVIDVLPTATTALATHVLPAAGQLERADLPLFVDRYLSTMVTQYTAAVVPPAAERRPMWWVFAQLADRLGISVLPDGLDPDTAVDDDLLAELGGRGRVGFAELRDADGPVLGESAVHGWVTGSLPAGRWQLAPEPLVHQLAATPSAPADPESLTLVARRQVRHLNSQLADDSGRTGREAPAATLHPSDAAARGVSDGQAVRVRSAHGALRATAQCDEGQLGGTVSVPHGWADPAVGSLTSDAADIDPLTGMVLQTAVPVTVTPGPSDCSGSPPHRSTSSPGNHPKSP</sequence>
<dbReference type="InterPro" id="IPR006963">
    <property type="entry name" value="Mopterin_OxRdtase_4Fe-4S_dom"/>
</dbReference>
<evidence type="ECO:0000256" key="1">
    <source>
        <dbReference type="ARBA" id="ARBA00010312"/>
    </source>
</evidence>
<protein>
    <submittedName>
        <fullName evidence="7">Anaerobic selenocysteine-containing dehydrogenase</fullName>
    </submittedName>
</protein>
<dbReference type="InterPro" id="IPR009010">
    <property type="entry name" value="Asp_de-COase-like_dom_sf"/>
</dbReference>
<reference evidence="7 8" key="1">
    <citation type="submission" date="2021-03" db="EMBL/GenBank/DDBJ databases">
        <title>Sequencing the genomes of 1000 actinobacteria strains.</title>
        <authorList>
            <person name="Klenk H.-P."/>
        </authorList>
    </citation>
    <scope>NUCLEOTIDE SEQUENCE [LARGE SCALE GENOMIC DNA]</scope>
    <source>
        <strain evidence="7 8">DSM 45256</strain>
    </source>
</reference>
<evidence type="ECO:0000256" key="2">
    <source>
        <dbReference type="ARBA" id="ARBA00022723"/>
    </source>
</evidence>
<dbReference type="EMBL" id="JAGINU010000001">
    <property type="protein sequence ID" value="MBP2367792.1"/>
    <property type="molecule type" value="Genomic_DNA"/>
</dbReference>
<dbReference type="Pfam" id="PF01568">
    <property type="entry name" value="Molydop_binding"/>
    <property type="match status" value="1"/>
</dbReference>
<keyword evidence="2" id="KW-0479">Metal-binding</keyword>
<comment type="similarity">
    <text evidence="1">Belongs to the prokaryotic molybdopterin-containing oxidoreductase family.</text>
</comment>
<dbReference type="Proteomes" id="UP001519295">
    <property type="component" value="Unassembled WGS sequence"/>
</dbReference>
<organism evidence="7 8">
    <name type="scientific">Pseudonocardia parietis</name>
    <dbReference type="NCBI Taxonomy" id="570936"/>
    <lineage>
        <taxon>Bacteria</taxon>
        <taxon>Bacillati</taxon>
        <taxon>Actinomycetota</taxon>
        <taxon>Actinomycetes</taxon>
        <taxon>Pseudonocardiales</taxon>
        <taxon>Pseudonocardiaceae</taxon>
        <taxon>Pseudonocardia</taxon>
    </lineage>
</organism>
<comment type="caution">
    <text evidence="7">The sequence shown here is derived from an EMBL/GenBank/DDBJ whole genome shotgun (WGS) entry which is preliminary data.</text>
</comment>
<evidence type="ECO:0000256" key="3">
    <source>
        <dbReference type="ARBA" id="ARBA00023004"/>
    </source>
</evidence>
<evidence type="ECO:0000256" key="5">
    <source>
        <dbReference type="SAM" id="MobiDB-lite"/>
    </source>
</evidence>
<evidence type="ECO:0000313" key="8">
    <source>
        <dbReference type="Proteomes" id="UP001519295"/>
    </source>
</evidence>
<dbReference type="PANTHER" id="PTHR43742">
    <property type="entry name" value="TRIMETHYLAMINE-N-OXIDE REDUCTASE"/>
    <property type="match status" value="1"/>
</dbReference>
<keyword evidence="4" id="KW-0411">Iron-sulfur</keyword>
<dbReference type="Gene3D" id="3.40.50.740">
    <property type="match status" value="1"/>
</dbReference>
<dbReference type="Pfam" id="PF04879">
    <property type="entry name" value="Molybdop_Fe4S4"/>
    <property type="match status" value="1"/>
</dbReference>
<dbReference type="Gene3D" id="3.40.228.10">
    <property type="entry name" value="Dimethylsulfoxide Reductase, domain 2"/>
    <property type="match status" value="1"/>
</dbReference>
<dbReference type="InterPro" id="IPR006657">
    <property type="entry name" value="MoPterin_dinucl-bd_dom"/>
</dbReference>
<keyword evidence="8" id="KW-1185">Reference proteome</keyword>
<dbReference type="SUPFAM" id="SSF53706">
    <property type="entry name" value="Formate dehydrogenase/DMSO reductase, domains 1-3"/>
    <property type="match status" value="1"/>
</dbReference>
<dbReference type="InterPro" id="IPR050612">
    <property type="entry name" value="Prok_Mopterin_Oxidored"/>
</dbReference>
<feature type="domain" description="4Fe-4S Mo/W bis-MGD-type" evidence="6">
    <location>
        <begin position="3"/>
        <end position="59"/>
    </location>
</feature>
<dbReference type="InterPro" id="IPR006656">
    <property type="entry name" value="Mopterin_OxRdtase"/>
</dbReference>
<dbReference type="SUPFAM" id="SSF50692">
    <property type="entry name" value="ADC-like"/>
    <property type="match status" value="1"/>
</dbReference>
<evidence type="ECO:0000256" key="4">
    <source>
        <dbReference type="ARBA" id="ARBA00023014"/>
    </source>
</evidence>
<proteinExistence type="inferred from homology"/>
<feature type="region of interest" description="Disordered" evidence="5">
    <location>
        <begin position="670"/>
        <end position="698"/>
    </location>
</feature>
<dbReference type="PROSITE" id="PS51669">
    <property type="entry name" value="4FE4S_MOW_BIS_MGD"/>
    <property type="match status" value="1"/>
</dbReference>
<name>A0ABS4VV25_9PSEU</name>